<dbReference type="OrthoDB" id="9772736at2"/>
<evidence type="ECO:0000256" key="6">
    <source>
        <dbReference type="ARBA" id="ARBA00022723"/>
    </source>
</evidence>
<evidence type="ECO:0000256" key="4">
    <source>
        <dbReference type="ARBA" id="ARBA00022630"/>
    </source>
</evidence>
<evidence type="ECO:0000313" key="12">
    <source>
        <dbReference type="EMBL" id="SFC20986.1"/>
    </source>
</evidence>
<evidence type="ECO:0000259" key="11">
    <source>
        <dbReference type="Pfam" id="PF07992"/>
    </source>
</evidence>
<evidence type="ECO:0000256" key="3">
    <source>
        <dbReference type="ARBA" id="ARBA00011048"/>
    </source>
</evidence>
<dbReference type="STRING" id="119641.SAMN05421842_101241"/>
<dbReference type="GO" id="GO:0051536">
    <property type="term" value="F:iron-sulfur cluster binding"/>
    <property type="evidence" value="ECO:0007669"/>
    <property type="project" value="UniProtKB-KW"/>
</dbReference>
<comment type="cofactor">
    <cofactor evidence="1">
        <name>FMN</name>
        <dbReference type="ChEBI" id="CHEBI:58210"/>
    </cofactor>
</comment>
<evidence type="ECO:0000256" key="1">
    <source>
        <dbReference type="ARBA" id="ARBA00001917"/>
    </source>
</evidence>
<proteinExistence type="inferred from homology"/>
<dbReference type="InterPro" id="IPR051793">
    <property type="entry name" value="NADH:flavin_oxidoreductase"/>
</dbReference>
<evidence type="ECO:0000313" key="13">
    <source>
        <dbReference type="Proteomes" id="UP000199263"/>
    </source>
</evidence>
<dbReference type="PRINTS" id="PR00368">
    <property type="entry name" value="FADPNR"/>
</dbReference>
<dbReference type="PRINTS" id="PR00469">
    <property type="entry name" value="PNDRDTASEII"/>
</dbReference>
<dbReference type="CDD" id="cd02803">
    <property type="entry name" value="OYE_like_FMN_family"/>
    <property type="match status" value="1"/>
</dbReference>
<dbReference type="Gene3D" id="3.50.50.60">
    <property type="entry name" value="FAD/NAD(P)-binding domain"/>
    <property type="match status" value="1"/>
</dbReference>
<dbReference type="GO" id="GO:0016491">
    <property type="term" value="F:oxidoreductase activity"/>
    <property type="evidence" value="ECO:0007669"/>
    <property type="project" value="UniProtKB-KW"/>
</dbReference>
<protein>
    <submittedName>
        <fullName evidence="12">2,4-dienoyl-CoA reductase</fullName>
    </submittedName>
</protein>
<feature type="domain" description="FAD/NAD(P)-binding" evidence="11">
    <location>
        <begin position="385"/>
        <end position="609"/>
    </location>
</feature>
<dbReference type="SUPFAM" id="SSF51971">
    <property type="entry name" value="Nucleotide-binding domain"/>
    <property type="match status" value="1"/>
</dbReference>
<evidence type="ECO:0000256" key="9">
    <source>
        <dbReference type="ARBA" id="ARBA00023014"/>
    </source>
</evidence>
<gene>
    <name evidence="12" type="ORF">SAMN05421842_101241</name>
</gene>
<dbReference type="Gene3D" id="3.40.50.720">
    <property type="entry name" value="NAD(P)-binding Rossmann-like Domain"/>
    <property type="match status" value="1"/>
</dbReference>
<dbReference type="PANTHER" id="PTHR42917:SF2">
    <property type="entry name" value="2,4-DIENOYL-COA REDUCTASE [(2E)-ENOYL-COA-PRODUCING]"/>
    <property type="match status" value="1"/>
</dbReference>
<comment type="similarity">
    <text evidence="3">In the N-terminal section; belongs to the NADH:flavin oxidoreductase/NADH oxidase family.</text>
</comment>
<keyword evidence="9" id="KW-0411">Iron-sulfur</keyword>
<evidence type="ECO:0000256" key="8">
    <source>
        <dbReference type="ARBA" id="ARBA00023004"/>
    </source>
</evidence>
<dbReference type="GO" id="GO:0010181">
    <property type="term" value="F:FMN binding"/>
    <property type="evidence" value="ECO:0007669"/>
    <property type="project" value="InterPro"/>
</dbReference>
<dbReference type="Pfam" id="PF07992">
    <property type="entry name" value="Pyr_redox_2"/>
    <property type="match status" value="1"/>
</dbReference>
<dbReference type="InterPro" id="IPR001155">
    <property type="entry name" value="OxRdtase_FMN_N"/>
</dbReference>
<dbReference type="Gene3D" id="3.20.20.70">
    <property type="entry name" value="Aldolase class I"/>
    <property type="match status" value="1"/>
</dbReference>
<keyword evidence="8" id="KW-0408">Iron</keyword>
<dbReference type="Proteomes" id="UP000199263">
    <property type="component" value="Unassembled WGS sequence"/>
</dbReference>
<accession>A0A1I1HB39</accession>
<dbReference type="InterPro" id="IPR013785">
    <property type="entry name" value="Aldolase_TIM"/>
</dbReference>
<reference evidence="12 13" key="1">
    <citation type="submission" date="2016-10" db="EMBL/GenBank/DDBJ databases">
        <authorList>
            <person name="de Groot N.N."/>
        </authorList>
    </citation>
    <scope>NUCLEOTIDE SEQUENCE [LARGE SCALE GENOMIC DNA]</scope>
    <source>
        <strain evidence="12 13">DSM 12992</strain>
    </source>
</reference>
<comment type="cofactor">
    <cofactor evidence="2">
        <name>[4Fe-4S] cluster</name>
        <dbReference type="ChEBI" id="CHEBI:49883"/>
    </cofactor>
</comment>
<evidence type="ECO:0000256" key="7">
    <source>
        <dbReference type="ARBA" id="ARBA00023002"/>
    </source>
</evidence>
<dbReference type="AlphaFoldDB" id="A0A1I1HB39"/>
<dbReference type="EMBL" id="FOMG01000001">
    <property type="protein sequence ID" value="SFC20986.1"/>
    <property type="molecule type" value="Genomic_DNA"/>
</dbReference>
<keyword evidence="5" id="KW-0288">FMN</keyword>
<evidence type="ECO:0000259" key="10">
    <source>
        <dbReference type="Pfam" id="PF00724"/>
    </source>
</evidence>
<feature type="domain" description="NADH:flavin oxidoreductase/NADH oxidase N-terminal" evidence="10">
    <location>
        <begin position="5"/>
        <end position="339"/>
    </location>
</feature>
<evidence type="ECO:0000256" key="5">
    <source>
        <dbReference type="ARBA" id="ARBA00022643"/>
    </source>
</evidence>
<dbReference type="GO" id="GO:0046872">
    <property type="term" value="F:metal ion binding"/>
    <property type="evidence" value="ECO:0007669"/>
    <property type="project" value="UniProtKB-KW"/>
</dbReference>
<dbReference type="SUPFAM" id="SSF51395">
    <property type="entry name" value="FMN-linked oxidoreductases"/>
    <property type="match status" value="1"/>
</dbReference>
<keyword evidence="7" id="KW-0560">Oxidoreductase</keyword>
<name>A0A1I1HB39_9CLOT</name>
<keyword evidence="6" id="KW-0479">Metal-binding</keyword>
<evidence type="ECO:0000256" key="2">
    <source>
        <dbReference type="ARBA" id="ARBA00001966"/>
    </source>
</evidence>
<dbReference type="RefSeq" id="WP_090087984.1">
    <property type="nucleotide sequence ID" value="NZ_FOMG01000001.1"/>
</dbReference>
<sequence>MKYSKLFSKGKIGNLELKNRIVMPAMGTSLATSTGEASDEIIKYYEERAKGGCGLIITEITRVDNETGIGTPNQLCATDLKHIPRLEKLARTIHRYDSKIFLQLHHPGRQTHEKMLNGKKLVAPSAIMSSAVLEMPRELSTEEVEGLVKKFVISANIAKTSDIDGVEIHAAHGYLIGEFLSPLTNLREDKYGGSFEKRMRFLTEIVVGIKNTCGAKFPICVRIDGDEFVPGGFTLDEAVKASVHLENLGVDAINVSAGTYESVNAIIEPISYPQGWKRHLSQAIKDKIKIPVIACDVIRKPDFAESLLEEGNLDFVALGRQLLADPEWGKKAVEGREKEIRPCISCLHCIENVMGCKTTKCAVNARTGRELEYPAFEKNGQNRVVAIIGGGPSGMEAARILAIKGFKPILFEKGNTLGGSVNLASKPPLKDKLTWFIDNLIYQIKQLNIDIRLNTAPSIDDLKLLNPYAVFLATGSSPIVPKIPGIEKNDVYTIVDVLNRSTSIKGENIVVVGSGMTGLETAELLVSQGKKVTIIEMQDKIGPGMYLPNLIDITTRLKKYNVGMIPSMKLVSIDKGSITIENTADKTVVNKVADAIVLSLGVKPNNSMVTELENNFSIVKVLGDSLIPGRIADAIQTAFEKSYVLE</sequence>
<dbReference type="Pfam" id="PF00724">
    <property type="entry name" value="Oxidored_FMN"/>
    <property type="match status" value="1"/>
</dbReference>
<keyword evidence="13" id="KW-1185">Reference proteome</keyword>
<dbReference type="InterPro" id="IPR023753">
    <property type="entry name" value="FAD/NAD-binding_dom"/>
</dbReference>
<dbReference type="PANTHER" id="PTHR42917">
    <property type="entry name" value="2,4-DIENOYL-COA REDUCTASE"/>
    <property type="match status" value="1"/>
</dbReference>
<organism evidence="12 13">
    <name type="scientific">Clostridium uliginosum</name>
    <dbReference type="NCBI Taxonomy" id="119641"/>
    <lineage>
        <taxon>Bacteria</taxon>
        <taxon>Bacillati</taxon>
        <taxon>Bacillota</taxon>
        <taxon>Clostridia</taxon>
        <taxon>Eubacteriales</taxon>
        <taxon>Clostridiaceae</taxon>
        <taxon>Clostridium</taxon>
    </lineage>
</organism>
<keyword evidence="4" id="KW-0285">Flavoprotein</keyword>
<dbReference type="InterPro" id="IPR036188">
    <property type="entry name" value="FAD/NAD-bd_sf"/>
</dbReference>